<dbReference type="Pfam" id="PF00126">
    <property type="entry name" value="HTH_1"/>
    <property type="match status" value="1"/>
</dbReference>
<dbReference type="PANTHER" id="PTHR30346">
    <property type="entry name" value="TRANSCRIPTIONAL DUAL REGULATOR HCAR-RELATED"/>
    <property type="match status" value="1"/>
</dbReference>
<name>A0ABR9ZKL6_9CORY</name>
<gene>
    <name evidence="8" type="ORF">IRY30_05200</name>
</gene>
<dbReference type="Pfam" id="PF03466">
    <property type="entry name" value="LysR_substrate"/>
    <property type="match status" value="1"/>
</dbReference>
<keyword evidence="2" id="KW-0805">Transcription regulation</keyword>
<accession>A0ABR9ZKL6</accession>
<evidence type="ECO:0000256" key="3">
    <source>
        <dbReference type="ARBA" id="ARBA00023125"/>
    </source>
</evidence>
<dbReference type="SUPFAM" id="SSF46785">
    <property type="entry name" value="Winged helix' DNA-binding domain"/>
    <property type="match status" value="1"/>
</dbReference>
<dbReference type="Gene3D" id="3.40.190.10">
    <property type="entry name" value="Periplasmic binding protein-like II"/>
    <property type="match status" value="2"/>
</dbReference>
<evidence type="ECO:0000313" key="9">
    <source>
        <dbReference type="Proteomes" id="UP000635902"/>
    </source>
</evidence>
<dbReference type="InterPro" id="IPR005119">
    <property type="entry name" value="LysR_subst-bd"/>
</dbReference>
<evidence type="ECO:0000313" key="8">
    <source>
        <dbReference type="EMBL" id="MBF4553479.1"/>
    </source>
</evidence>
<evidence type="ECO:0000259" key="7">
    <source>
        <dbReference type="PROSITE" id="PS50931"/>
    </source>
</evidence>
<evidence type="ECO:0000256" key="6">
    <source>
        <dbReference type="ARBA" id="ARBA00040885"/>
    </source>
</evidence>
<dbReference type="PRINTS" id="PR00039">
    <property type="entry name" value="HTHLYSR"/>
</dbReference>
<comment type="caution">
    <text evidence="8">The sequence shown here is derived from an EMBL/GenBank/DDBJ whole genome shotgun (WGS) entry which is preliminary data.</text>
</comment>
<sequence>MVHKEYRPTMAQLRTFATIAEFGHFGTAATHLGISQPSLSQALAALEAGLGVQLIERSTRKVIVTPIGWALLPFAQATLESLDAFVNHARGVKGGLVGSLTMGLIPTIAPYILADFLKIAPERASELFPHIVEDKTPDLVEGLKSGNLEVAVVGGLLDRENFYSIPLFTEEFVLVVPEHSPLAGRDDLVLADLHELNIMLLDDGHCLTEKVVELCRIADIKKDQRQSITRAASLTTVMQLVSAGMGSTLVPMSAVAVECTRPGLAFGTFANGLEKASRSLVLAYRSSTTRSGDYVELGDILSGAIEAADNRSREFLAQHRAG</sequence>
<evidence type="ECO:0000256" key="5">
    <source>
        <dbReference type="ARBA" id="ARBA00023163"/>
    </source>
</evidence>
<dbReference type="PANTHER" id="PTHR30346:SF26">
    <property type="entry name" value="HYDROGEN PEROXIDE-INDUCIBLE GENES ACTIVATOR"/>
    <property type="match status" value="1"/>
</dbReference>
<dbReference type="EMBL" id="JADKMY010000001">
    <property type="protein sequence ID" value="MBF4553479.1"/>
    <property type="molecule type" value="Genomic_DNA"/>
</dbReference>
<keyword evidence="3" id="KW-0238">DNA-binding</keyword>
<proteinExistence type="inferred from homology"/>
<evidence type="ECO:0000256" key="2">
    <source>
        <dbReference type="ARBA" id="ARBA00023015"/>
    </source>
</evidence>
<dbReference type="Proteomes" id="UP000635902">
    <property type="component" value="Unassembled WGS sequence"/>
</dbReference>
<evidence type="ECO:0000256" key="1">
    <source>
        <dbReference type="ARBA" id="ARBA00009437"/>
    </source>
</evidence>
<comment type="similarity">
    <text evidence="1">Belongs to the LysR transcriptional regulatory family.</text>
</comment>
<dbReference type="PROSITE" id="PS50931">
    <property type="entry name" value="HTH_LYSR"/>
    <property type="match status" value="1"/>
</dbReference>
<evidence type="ECO:0000256" key="4">
    <source>
        <dbReference type="ARBA" id="ARBA00023159"/>
    </source>
</evidence>
<dbReference type="InterPro" id="IPR036390">
    <property type="entry name" value="WH_DNA-bd_sf"/>
</dbReference>
<keyword evidence="9" id="KW-1185">Reference proteome</keyword>
<keyword evidence="4" id="KW-0010">Activator</keyword>
<organism evidence="8 9">
    <name type="scientific">Corynebacterium suicordis DSM 45110</name>
    <dbReference type="NCBI Taxonomy" id="1121369"/>
    <lineage>
        <taxon>Bacteria</taxon>
        <taxon>Bacillati</taxon>
        <taxon>Actinomycetota</taxon>
        <taxon>Actinomycetes</taxon>
        <taxon>Mycobacteriales</taxon>
        <taxon>Corynebacteriaceae</taxon>
        <taxon>Corynebacterium</taxon>
    </lineage>
</organism>
<dbReference type="SUPFAM" id="SSF53850">
    <property type="entry name" value="Periplasmic binding protein-like II"/>
    <property type="match status" value="1"/>
</dbReference>
<dbReference type="CDD" id="cd08411">
    <property type="entry name" value="PBP2_OxyR"/>
    <property type="match status" value="1"/>
</dbReference>
<feature type="domain" description="HTH lysR-type" evidence="7">
    <location>
        <begin position="8"/>
        <end position="65"/>
    </location>
</feature>
<dbReference type="Gene3D" id="1.10.10.10">
    <property type="entry name" value="Winged helix-like DNA-binding domain superfamily/Winged helix DNA-binding domain"/>
    <property type="match status" value="1"/>
</dbReference>
<dbReference type="InterPro" id="IPR036388">
    <property type="entry name" value="WH-like_DNA-bd_sf"/>
</dbReference>
<reference evidence="8 9" key="1">
    <citation type="submission" date="2020-10" db="EMBL/GenBank/DDBJ databases">
        <title>Novel species in genus Corynebacterium.</title>
        <authorList>
            <person name="Zhang G."/>
        </authorList>
    </citation>
    <scope>NUCLEOTIDE SEQUENCE [LARGE SCALE GENOMIC DNA]</scope>
    <source>
        <strain evidence="8 9">DSM 45110</strain>
    </source>
</reference>
<dbReference type="InterPro" id="IPR000847">
    <property type="entry name" value="LysR_HTH_N"/>
</dbReference>
<protein>
    <recommendedName>
        <fullName evidence="6">Probable hydrogen peroxide-inducible genes activator</fullName>
    </recommendedName>
</protein>
<keyword evidence="5" id="KW-0804">Transcription</keyword>